<dbReference type="InterPro" id="IPR013766">
    <property type="entry name" value="Thioredoxin_domain"/>
</dbReference>
<comment type="caution">
    <text evidence="3">The sequence shown here is derived from an EMBL/GenBank/DDBJ whole genome shotgun (WGS) entry which is preliminary data.</text>
</comment>
<reference evidence="3 4" key="1">
    <citation type="submission" date="2020-12" db="EMBL/GenBank/DDBJ databases">
        <title>Bacterial novel species Adhaeribacter sp. BT258 isolated from soil.</title>
        <authorList>
            <person name="Jung H.-Y."/>
        </authorList>
    </citation>
    <scope>NUCLEOTIDE SEQUENCE [LARGE SCALE GENOMIC DNA]</scope>
    <source>
        <strain evidence="3 4">BT258</strain>
    </source>
</reference>
<proteinExistence type="predicted"/>
<dbReference type="Gene3D" id="3.40.30.10">
    <property type="entry name" value="Glutaredoxin"/>
    <property type="match status" value="1"/>
</dbReference>
<feature type="domain" description="Thioredoxin" evidence="2">
    <location>
        <begin position="23"/>
        <end position="179"/>
    </location>
</feature>
<dbReference type="InterPro" id="IPR036249">
    <property type="entry name" value="Thioredoxin-like_sf"/>
</dbReference>
<accession>A0ABS1BXS8</accession>
<evidence type="ECO:0000256" key="1">
    <source>
        <dbReference type="SAM" id="SignalP"/>
    </source>
</evidence>
<sequence>MKFFSAVFVFSLLSLSVLAQGGYQLGQKVNNFTLKDAAGRAVSLQDFAGTKTVVLVFTNNLCPYSKLYENRLLSLNNTYQNRGVRFVFINPAIGTEDGETVAEMAQKVNDRNYTFPYLADEGQKISQQFGATKTPEVFVLHGTGKDFILKYKGAIDDNPQLESGVKDNYLRNAIEAVLNDRNVQSFDKRATGCLIKKY</sequence>
<dbReference type="RefSeq" id="WP_200504550.1">
    <property type="nucleotide sequence ID" value="NZ_JAEHFX010000001.1"/>
</dbReference>
<dbReference type="Proteomes" id="UP000644147">
    <property type="component" value="Unassembled WGS sequence"/>
</dbReference>
<gene>
    <name evidence="3" type="ORF">I5M27_03080</name>
</gene>
<evidence type="ECO:0000313" key="3">
    <source>
        <dbReference type="EMBL" id="MBK0401951.1"/>
    </source>
</evidence>
<dbReference type="InterPro" id="IPR000866">
    <property type="entry name" value="AhpC/TSA"/>
</dbReference>
<evidence type="ECO:0000259" key="2">
    <source>
        <dbReference type="PROSITE" id="PS51352"/>
    </source>
</evidence>
<dbReference type="InterPro" id="IPR047262">
    <property type="entry name" value="PRX-like1"/>
</dbReference>
<dbReference type="Pfam" id="PF00578">
    <property type="entry name" value="AhpC-TSA"/>
    <property type="match status" value="1"/>
</dbReference>
<protein>
    <submittedName>
        <fullName evidence="3">Thioredoxin family protein</fullName>
    </submittedName>
</protein>
<keyword evidence="1" id="KW-0732">Signal</keyword>
<organism evidence="3 4">
    <name type="scientific">Adhaeribacter terrigena</name>
    <dbReference type="NCBI Taxonomy" id="2793070"/>
    <lineage>
        <taxon>Bacteria</taxon>
        <taxon>Pseudomonadati</taxon>
        <taxon>Bacteroidota</taxon>
        <taxon>Cytophagia</taxon>
        <taxon>Cytophagales</taxon>
        <taxon>Hymenobacteraceae</taxon>
        <taxon>Adhaeribacter</taxon>
    </lineage>
</organism>
<dbReference type="PANTHER" id="PTHR43640">
    <property type="entry name" value="OS07G0260300 PROTEIN"/>
    <property type="match status" value="1"/>
</dbReference>
<name>A0ABS1BXS8_9BACT</name>
<feature type="chain" id="PRO_5045047836" evidence="1">
    <location>
        <begin position="20"/>
        <end position="198"/>
    </location>
</feature>
<dbReference type="PROSITE" id="PS51352">
    <property type="entry name" value="THIOREDOXIN_2"/>
    <property type="match status" value="1"/>
</dbReference>
<keyword evidence="4" id="KW-1185">Reference proteome</keyword>
<evidence type="ECO:0000313" key="4">
    <source>
        <dbReference type="Proteomes" id="UP000644147"/>
    </source>
</evidence>
<dbReference type="SUPFAM" id="SSF52833">
    <property type="entry name" value="Thioredoxin-like"/>
    <property type="match status" value="1"/>
</dbReference>
<dbReference type="PANTHER" id="PTHR43640:SF1">
    <property type="entry name" value="THIOREDOXIN-DEPENDENT PEROXIREDOXIN"/>
    <property type="match status" value="1"/>
</dbReference>
<feature type="signal peptide" evidence="1">
    <location>
        <begin position="1"/>
        <end position="19"/>
    </location>
</feature>
<dbReference type="EMBL" id="JAEHFX010000001">
    <property type="protein sequence ID" value="MBK0401951.1"/>
    <property type="molecule type" value="Genomic_DNA"/>
</dbReference>
<dbReference type="CDD" id="cd02969">
    <property type="entry name" value="PRX_like1"/>
    <property type="match status" value="1"/>
</dbReference>